<keyword evidence="3" id="KW-1185">Reference proteome</keyword>
<name>A0A934TN87_9RHOB</name>
<organism evidence="2 3">
    <name type="scientific">Rhodobaculum claviforme</name>
    <dbReference type="NCBI Taxonomy" id="1549854"/>
    <lineage>
        <taxon>Bacteria</taxon>
        <taxon>Pseudomonadati</taxon>
        <taxon>Pseudomonadota</taxon>
        <taxon>Alphaproteobacteria</taxon>
        <taxon>Rhodobacterales</taxon>
        <taxon>Paracoccaceae</taxon>
        <taxon>Rhodobaculum</taxon>
    </lineage>
</organism>
<sequence length="160" mass="16925">MKTPALAALTALVLLSACAGVRQSAVNPFNWFGGSTSRTVEATAIPEGGFAEVIDNRPAVAEVIDMAVEPAQGGAIVRATGLPPTQGWWDAELRPDGDLAPVDGELTLRFVLAPPRQETRQGPARSREVSAGLFVPASVLAQTRRVTVIGERNARTVTRR</sequence>
<protein>
    <recommendedName>
        <fullName evidence="4">Lipoprotein</fullName>
    </recommendedName>
</protein>
<evidence type="ECO:0000313" key="2">
    <source>
        <dbReference type="EMBL" id="MBK5928734.1"/>
    </source>
</evidence>
<dbReference type="PROSITE" id="PS51257">
    <property type="entry name" value="PROKAR_LIPOPROTEIN"/>
    <property type="match status" value="1"/>
</dbReference>
<reference evidence="2" key="1">
    <citation type="submission" date="2017-05" db="EMBL/GenBank/DDBJ databases">
        <authorList>
            <person name="Imhoff J.F."/>
            <person name="Rahn T."/>
            <person name="Kuenzel S."/>
            <person name="Neulinger S.C."/>
        </authorList>
    </citation>
    <scope>NUCLEOTIDE SEQUENCE</scope>
    <source>
        <strain evidence="2">LMG 28126</strain>
    </source>
</reference>
<evidence type="ECO:0008006" key="4">
    <source>
        <dbReference type="Google" id="ProtNLM"/>
    </source>
</evidence>
<feature type="signal peptide" evidence="1">
    <location>
        <begin position="1"/>
        <end position="19"/>
    </location>
</feature>
<reference evidence="2" key="2">
    <citation type="journal article" date="2020" name="Microorganisms">
        <title>Osmotic Adaptation and Compatible Solute Biosynthesis of Phototrophic Bacteria as Revealed from Genome Analyses.</title>
        <authorList>
            <person name="Imhoff J.F."/>
            <person name="Rahn T."/>
            <person name="Kunzel S."/>
            <person name="Keller A."/>
            <person name="Neulinger S.C."/>
        </authorList>
    </citation>
    <scope>NUCLEOTIDE SEQUENCE</scope>
    <source>
        <strain evidence="2">LMG 28126</strain>
    </source>
</reference>
<dbReference type="RefSeq" id="WP_201158494.1">
    <property type="nucleotide sequence ID" value="NZ_NHSD01000322.1"/>
</dbReference>
<keyword evidence="1" id="KW-0732">Signal</keyword>
<evidence type="ECO:0000313" key="3">
    <source>
        <dbReference type="Proteomes" id="UP000706333"/>
    </source>
</evidence>
<evidence type="ECO:0000256" key="1">
    <source>
        <dbReference type="SAM" id="SignalP"/>
    </source>
</evidence>
<dbReference type="Proteomes" id="UP000706333">
    <property type="component" value="Unassembled WGS sequence"/>
</dbReference>
<accession>A0A934TN87</accession>
<dbReference type="EMBL" id="NHSD01000322">
    <property type="protein sequence ID" value="MBK5928734.1"/>
    <property type="molecule type" value="Genomic_DNA"/>
</dbReference>
<gene>
    <name evidence="2" type="ORF">CCR87_15565</name>
</gene>
<feature type="chain" id="PRO_5037519317" description="Lipoprotein" evidence="1">
    <location>
        <begin position="20"/>
        <end position="160"/>
    </location>
</feature>
<proteinExistence type="predicted"/>
<dbReference type="AlphaFoldDB" id="A0A934TN87"/>
<comment type="caution">
    <text evidence="2">The sequence shown here is derived from an EMBL/GenBank/DDBJ whole genome shotgun (WGS) entry which is preliminary data.</text>
</comment>